<feature type="transmembrane region" description="Helical" evidence="1">
    <location>
        <begin position="200"/>
        <end position="222"/>
    </location>
</feature>
<keyword evidence="1" id="KW-0472">Membrane</keyword>
<dbReference type="EMBL" id="NHRY01000219">
    <property type="protein sequence ID" value="PPQ29960.1"/>
    <property type="molecule type" value="Genomic_DNA"/>
</dbReference>
<feature type="transmembrane region" description="Helical" evidence="1">
    <location>
        <begin position="70"/>
        <end position="93"/>
    </location>
</feature>
<dbReference type="AlphaFoldDB" id="A0A2S6N5R7"/>
<evidence type="ECO:0008006" key="4">
    <source>
        <dbReference type="Google" id="ProtNLM"/>
    </source>
</evidence>
<sequence>MLFLCLPALVNRAPMVFPDTRAYFLGGHAAVEKVLALFARHTGNGGDAALQSTIQNARGVRSAFYSLFTYIPTILASTWLVILLQAVIVALLLRLTFALARPGEDGWRTTGRIILLALATTVSWATSYIMPDIFTGVMALAIILTFVYWQQLSRVTAWLLFAAIAGGVVMHMINLPVALGLLLAGCFLRRRELWRYRYAATSVAGAVVVGVAAMLVVGVVGFKQWTLAPQAPPFLTARSIVDGPGKLYLREHCPAVGLAMCRHLDTLDESNTDFLWGPDGAYSRMSPEERAQVRAEDKRLFIAAAREHLPMQLSAMLRHAATQLVLFGVNEYLIPSWAEHTADDMTIHEQSETTWHTVASVVVYLVVAAALGWMILNWRRLTPSQRQFCILAGAAVLLEAAAGGISEPTPRYEARVIWLLPLAALVSWPRTKSSRETVKIVPVEAGEVASSA</sequence>
<evidence type="ECO:0000256" key="1">
    <source>
        <dbReference type="SAM" id="Phobius"/>
    </source>
</evidence>
<reference evidence="2 3" key="1">
    <citation type="journal article" date="2018" name="Arch. Microbiol.">
        <title>New insights into the metabolic potential of the phototrophic purple bacterium Rhodopila globiformis DSM 161(T) from its draft genome sequence and evidence for a vanadium-dependent nitrogenase.</title>
        <authorList>
            <person name="Imhoff J.F."/>
            <person name="Rahn T."/>
            <person name="Kunzel S."/>
            <person name="Neulinger S.C."/>
        </authorList>
    </citation>
    <scope>NUCLEOTIDE SEQUENCE [LARGE SCALE GENOMIC DNA]</scope>
    <source>
        <strain evidence="2 3">DSM 161</strain>
    </source>
</reference>
<dbReference type="Proteomes" id="UP000239724">
    <property type="component" value="Unassembled WGS sequence"/>
</dbReference>
<feature type="transmembrane region" description="Helical" evidence="1">
    <location>
        <begin position="355"/>
        <end position="376"/>
    </location>
</feature>
<keyword evidence="1" id="KW-0812">Transmembrane</keyword>
<organism evidence="2 3">
    <name type="scientific">Rhodopila globiformis</name>
    <name type="common">Rhodopseudomonas globiformis</name>
    <dbReference type="NCBI Taxonomy" id="1071"/>
    <lineage>
        <taxon>Bacteria</taxon>
        <taxon>Pseudomonadati</taxon>
        <taxon>Pseudomonadota</taxon>
        <taxon>Alphaproteobacteria</taxon>
        <taxon>Acetobacterales</taxon>
        <taxon>Acetobacteraceae</taxon>
        <taxon>Rhodopila</taxon>
    </lineage>
</organism>
<evidence type="ECO:0000313" key="2">
    <source>
        <dbReference type="EMBL" id="PPQ29960.1"/>
    </source>
</evidence>
<comment type="caution">
    <text evidence="2">The sequence shown here is derived from an EMBL/GenBank/DDBJ whole genome shotgun (WGS) entry which is preliminary data.</text>
</comment>
<proteinExistence type="predicted"/>
<protein>
    <recommendedName>
        <fullName evidence="4">Glycosyltransferase RgtA/B/C/D-like domain-containing protein</fullName>
    </recommendedName>
</protein>
<keyword evidence="1" id="KW-1133">Transmembrane helix</keyword>
<keyword evidence="3" id="KW-1185">Reference proteome</keyword>
<gene>
    <name evidence="2" type="ORF">CCS01_20395</name>
</gene>
<evidence type="ECO:0000313" key="3">
    <source>
        <dbReference type="Proteomes" id="UP000239724"/>
    </source>
</evidence>
<name>A0A2S6N5R7_RHOGL</name>
<feature type="transmembrane region" description="Helical" evidence="1">
    <location>
        <begin position="113"/>
        <end position="146"/>
    </location>
</feature>
<accession>A0A2S6N5R7</accession>
<feature type="transmembrane region" description="Helical" evidence="1">
    <location>
        <begin position="158"/>
        <end position="188"/>
    </location>
</feature>